<dbReference type="Proteomes" id="UP001564626">
    <property type="component" value="Unassembled WGS sequence"/>
</dbReference>
<accession>A0ABV4CJ08</accession>
<gene>
    <name evidence="2" type="ORF">AB8O55_16710</name>
</gene>
<name>A0ABV4CJ08_9PSEU</name>
<evidence type="ECO:0000256" key="1">
    <source>
        <dbReference type="SAM" id="MobiDB-lite"/>
    </source>
</evidence>
<sequence length="391" mass="43090">MTQGEVRARLREARQRRGKMAPKDASLKRMYTEWEQGRVSPADWREELSEVFNLPPAALGLLEAPPQPQLVVPAAPPAVSQFGDDAYLEAVRGYIQNLVSLDNQFGAADLVKLSVRFFNSMHNLIGTGAYDDRIELDLNAAAGELAEVVGWLAYDAEQHDLVRRMNQESLHFTRLAGDRTIELLTIQNASMHAGAMGRPREALQLARSVLEGGYSLSPRVRALFLTRKARALAQAGDESALSTFEEIRSLFLDGVAASDPPWAWWVDERELAWHEAMARRDLQQAGSAIAEFEHSVEATAPTELRSQYLHRAYLLGAQVELGSWADVESTVKTIIPLVPQVASTRTAVLLRNTIAEVAVRKSVPESVSASMMQLNAALESSDLDNNGSYLG</sequence>
<reference evidence="2 3" key="1">
    <citation type="submission" date="2024-08" db="EMBL/GenBank/DDBJ databases">
        <title>Genome mining of Saccharopolyspora cebuensis PGLac3 from Nigerian medicinal plant.</title>
        <authorList>
            <person name="Ezeobiora C.E."/>
            <person name="Igbokwe N.H."/>
            <person name="Amin D.H."/>
            <person name="Mendie U.E."/>
        </authorList>
    </citation>
    <scope>NUCLEOTIDE SEQUENCE [LARGE SCALE GENOMIC DNA]</scope>
    <source>
        <strain evidence="2 3">PGLac3</strain>
    </source>
</reference>
<protein>
    <submittedName>
        <fullName evidence="2">XRE family transcriptional regulator</fullName>
    </submittedName>
</protein>
<evidence type="ECO:0000313" key="3">
    <source>
        <dbReference type="Proteomes" id="UP001564626"/>
    </source>
</evidence>
<dbReference type="RefSeq" id="WP_345368307.1">
    <property type="nucleotide sequence ID" value="NZ_BAABII010000035.1"/>
</dbReference>
<evidence type="ECO:0000313" key="2">
    <source>
        <dbReference type="EMBL" id="MEY8041053.1"/>
    </source>
</evidence>
<proteinExistence type="predicted"/>
<keyword evidence="3" id="KW-1185">Reference proteome</keyword>
<dbReference type="EMBL" id="JBGEHV010000030">
    <property type="protein sequence ID" value="MEY8041053.1"/>
    <property type="molecule type" value="Genomic_DNA"/>
</dbReference>
<feature type="region of interest" description="Disordered" evidence="1">
    <location>
        <begin position="1"/>
        <end position="22"/>
    </location>
</feature>
<organism evidence="2 3">
    <name type="scientific">Saccharopolyspora cebuensis</name>
    <dbReference type="NCBI Taxonomy" id="418759"/>
    <lineage>
        <taxon>Bacteria</taxon>
        <taxon>Bacillati</taxon>
        <taxon>Actinomycetota</taxon>
        <taxon>Actinomycetes</taxon>
        <taxon>Pseudonocardiales</taxon>
        <taxon>Pseudonocardiaceae</taxon>
        <taxon>Saccharopolyspora</taxon>
    </lineage>
</organism>
<comment type="caution">
    <text evidence="2">The sequence shown here is derived from an EMBL/GenBank/DDBJ whole genome shotgun (WGS) entry which is preliminary data.</text>
</comment>